<dbReference type="Proteomes" id="UP000276133">
    <property type="component" value="Unassembled WGS sequence"/>
</dbReference>
<dbReference type="AlphaFoldDB" id="A0A3M7RVG0"/>
<organism evidence="1 2">
    <name type="scientific">Brachionus plicatilis</name>
    <name type="common">Marine rotifer</name>
    <name type="synonym">Brachionus muelleri</name>
    <dbReference type="NCBI Taxonomy" id="10195"/>
    <lineage>
        <taxon>Eukaryota</taxon>
        <taxon>Metazoa</taxon>
        <taxon>Spiralia</taxon>
        <taxon>Gnathifera</taxon>
        <taxon>Rotifera</taxon>
        <taxon>Eurotatoria</taxon>
        <taxon>Monogononta</taxon>
        <taxon>Pseudotrocha</taxon>
        <taxon>Ploima</taxon>
        <taxon>Brachionidae</taxon>
        <taxon>Brachionus</taxon>
    </lineage>
</organism>
<protein>
    <submittedName>
        <fullName evidence="1">Uncharacterized protein</fullName>
    </submittedName>
</protein>
<proteinExistence type="predicted"/>
<evidence type="ECO:0000313" key="1">
    <source>
        <dbReference type="EMBL" id="RNA27440.1"/>
    </source>
</evidence>
<sequence length="93" mass="10653">MLDCDILIFHFKYLTASNRPACANVKFVLHGAHTQGDTGELSNRERERKKKKLKILCVCVQLLIQNQSKSYLNSNTTKTIHKLKSLFEVFALT</sequence>
<gene>
    <name evidence="1" type="ORF">BpHYR1_034191</name>
</gene>
<accession>A0A3M7RVG0</accession>
<reference evidence="1 2" key="1">
    <citation type="journal article" date="2018" name="Sci. Rep.">
        <title>Genomic signatures of local adaptation to the degree of environmental predictability in rotifers.</title>
        <authorList>
            <person name="Franch-Gras L."/>
            <person name="Hahn C."/>
            <person name="Garcia-Roger E.M."/>
            <person name="Carmona M.J."/>
            <person name="Serra M."/>
            <person name="Gomez A."/>
        </authorList>
    </citation>
    <scope>NUCLEOTIDE SEQUENCE [LARGE SCALE GENOMIC DNA]</scope>
    <source>
        <strain evidence="1">HYR1</strain>
    </source>
</reference>
<dbReference type="EMBL" id="REGN01002542">
    <property type="protein sequence ID" value="RNA27440.1"/>
    <property type="molecule type" value="Genomic_DNA"/>
</dbReference>
<evidence type="ECO:0000313" key="2">
    <source>
        <dbReference type="Proteomes" id="UP000276133"/>
    </source>
</evidence>
<comment type="caution">
    <text evidence="1">The sequence shown here is derived from an EMBL/GenBank/DDBJ whole genome shotgun (WGS) entry which is preliminary data.</text>
</comment>
<keyword evidence="2" id="KW-1185">Reference proteome</keyword>
<name>A0A3M7RVG0_BRAPC</name>